<dbReference type="InterPro" id="IPR000560">
    <property type="entry name" value="His_Pase_clade-2"/>
</dbReference>
<keyword evidence="2" id="KW-0378">Hydrolase</keyword>
<reference evidence="3 4" key="1">
    <citation type="submission" date="2024-08" db="EMBL/GenBank/DDBJ databases">
        <title>Pantoea ronii - a newly identified human opportunistic pathogen.</title>
        <authorList>
            <person name="Keidar-Friedman D."/>
            <person name="Sorek N."/>
            <person name="Leshin-Carmel D."/>
            <person name="Tsur A."/>
            <person name="Amsalem M."/>
            <person name="Tolkach D."/>
            <person name="Brosh-Nissimov T."/>
        </authorList>
    </citation>
    <scope>NUCLEOTIDE SEQUENCE [LARGE SCALE GENOMIC DNA]</scope>
    <source>
        <strain evidence="3 4">AA23256</strain>
    </source>
</reference>
<evidence type="ECO:0000256" key="2">
    <source>
        <dbReference type="ARBA" id="ARBA00022801"/>
    </source>
</evidence>
<gene>
    <name evidence="3" type="ORF">ABU178_05555</name>
</gene>
<name>A0ABW7PUS2_9GAMM</name>
<dbReference type="Gene3D" id="3.40.50.1240">
    <property type="entry name" value="Phosphoglycerate mutase-like"/>
    <property type="match status" value="2"/>
</dbReference>
<comment type="similarity">
    <text evidence="1">Belongs to the histidine acid phosphatase family.</text>
</comment>
<dbReference type="Pfam" id="PF00328">
    <property type="entry name" value="His_Phos_2"/>
    <property type="match status" value="1"/>
</dbReference>
<dbReference type="PANTHER" id="PTHR11567">
    <property type="entry name" value="ACID PHOSPHATASE-RELATED"/>
    <property type="match status" value="1"/>
</dbReference>
<sequence>MGAASDWQLEKVVEISRHGVRPPTPGTRKEIEAATRRAWPRWSVPDGELTRHGYRAVVNKGRAEGDYYRQLGLIPAGCPDAQAVYVRASPLQRTRATAQAFLEGAFPGCDVLIHHVDGDVDPLFQTEKVAAAQLDPQQELVAVSTAAGDLSALQRQLQPTVQQLKASVCQSVESCPFFDRPWRLKQTQSGHVYVQGLSAMASMVETLRLAWSENLPLSEVAFGNISRTAQISALLPLLAANDDLSNNVPYMARRRGSMLLNAVIENLDPDANAALPDTRWLLLVAHDTNIAMLRTLIGFQWQLTGYARGNIPPGGSLVFERWRERSSGKRFLRVYFQAQSLDQLRQLQAPAPQHPQLRVEWHEAHCRITPVGTLCPYHSLLSRWQQAVDRQALIPVNYLLKTAVTSP</sequence>
<keyword evidence="4" id="KW-1185">Reference proteome</keyword>
<protein>
    <submittedName>
        <fullName evidence="3">Histidine-type phosphatase</fullName>
    </submittedName>
</protein>
<accession>A0ABW7PUS2</accession>
<organism evidence="3 4">
    <name type="scientific">Pantoea osteomyelitidis</name>
    <dbReference type="NCBI Taxonomy" id="3230026"/>
    <lineage>
        <taxon>Bacteria</taxon>
        <taxon>Pseudomonadati</taxon>
        <taxon>Pseudomonadota</taxon>
        <taxon>Gammaproteobacteria</taxon>
        <taxon>Enterobacterales</taxon>
        <taxon>Erwiniaceae</taxon>
        <taxon>Pantoea</taxon>
    </lineage>
</organism>
<dbReference type="CDD" id="cd07061">
    <property type="entry name" value="HP_HAP_like"/>
    <property type="match status" value="1"/>
</dbReference>
<dbReference type="SUPFAM" id="SSF53254">
    <property type="entry name" value="Phosphoglycerate mutase-like"/>
    <property type="match status" value="1"/>
</dbReference>
<dbReference type="InterPro" id="IPR029033">
    <property type="entry name" value="His_PPase_superfam"/>
</dbReference>
<comment type="caution">
    <text evidence="3">The sequence shown here is derived from an EMBL/GenBank/DDBJ whole genome shotgun (WGS) entry which is preliminary data.</text>
</comment>
<evidence type="ECO:0000256" key="1">
    <source>
        <dbReference type="ARBA" id="ARBA00005375"/>
    </source>
</evidence>
<evidence type="ECO:0000313" key="3">
    <source>
        <dbReference type="EMBL" id="MFH8133645.1"/>
    </source>
</evidence>
<dbReference type="EMBL" id="JBGFSN010000004">
    <property type="protein sequence ID" value="MFH8133645.1"/>
    <property type="molecule type" value="Genomic_DNA"/>
</dbReference>
<dbReference type="Proteomes" id="UP001611251">
    <property type="component" value="Unassembled WGS sequence"/>
</dbReference>
<evidence type="ECO:0000313" key="4">
    <source>
        <dbReference type="Proteomes" id="UP001611251"/>
    </source>
</evidence>
<proteinExistence type="inferred from homology"/>
<dbReference type="PANTHER" id="PTHR11567:SF110">
    <property type="entry name" value="2-PHOSPHOXYLOSE PHOSPHATASE 1"/>
    <property type="match status" value="1"/>
</dbReference>
<dbReference type="InterPro" id="IPR033379">
    <property type="entry name" value="Acid_Pase_AS"/>
</dbReference>
<dbReference type="InterPro" id="IPR050645">
    <property type="entry name" value="Histidine_acid_phosphatase"/>
</dbReference>
<dbReference type="PROSITE" id="PS00616">
    <property type="entry name" value="HIS_ACID_PHOSPHAT_1"/>
    <property type="match status" value="1"/>
</dbReference>